<evidence type="ECO:0008006" key="2">
    <source>
        <dbReference type="Google" id="ProtNLM"/>
    </source>
</evidence>
<dbReference type="AlphaFoldDB" id="A0A5K1HTG3"/>
<proteinExistence type="predicted"/>
<name>A0A5K1HTG3_9MAGN</name>
<dbReference type="Pfam" id="PF00022">
    <property type="entry name" value="Actin"/>
    <property type="match status" value="1"/>
</dbReference>
<gene>
    <name evidence="1" type="ORF">NYM_LOCUS30559</name>
</gene>
<dbReference type="EMBL" id="LR722249">
    <property type="protein sequence ID" value="VVW90007.1"/>
    <property type="molecule type" value="Genomic_DNA"/>
</dbReference>
<sequence>MKSFPELVYSSIQKTDLDIRKNLYENIVLSGGTTMFPGLAERLSKELVKSIPSAMKVKVISSE</sequence>
<dbReference type="SUPFAM" id="SSF53067">
    <property type="entry name" value="Actin-like ATPase domain"/>
    <property type="match status" value="1"/>
</dbReference>
<dbReference type="PANTHER" id="PTHR11937">
    <property type="entry name" value="ACTIN"/>
    <property type="match status" value="1"/>
</dbReference>
<organism evidence="1">
    <name type="scientific">Nymphaea colorata</name>
    <name type="common">pocket water lily</name>
    <dbReference type="NCBI Taxonomy" id="210225"/>
    <lineage>
        <taxon>Eukaryota</taxon>
        <taxon>Viridiplantae</taxon>
        <taxon>Streptophyta</taxon>
        <taxon>Embryophyta</taxon>
        <taxon>Tracheophyta</taxon>
        <taxon>Spermatophyta</taxon>
        <taxon>Magnoliopsida</taxon>
        <taxon>Nymphaeales</taxon>
        <taxon>Nymphaeaceae</taxon>
        <taxon>Nymphaea</taxon>
    </lineage>
</organism>
<accession>A0A5K1HTG3</accession>
<dbReference type="InterPro" id="IPR043129">
    <property type="entry name" value="ATPase_NBD"/>
</dbReference>
<reference evidence="1" key="1">
    <citation type="submission" date="2019-09" db="EMBL/GenBank/DDBJ databases">
        <authorList>
            <person name="Zhang L."/>
        </authorList>
    </citation>
    <scope>NUCLEOTIDE SEQUENCE</scope>
</reference>
<dbReference type="InterPro" id="IPR004000">
    <property type="entry name" value="Actin"/>
</dbReference>
<evidence type="ECO:0000313" key="1">
    <source>
        <dbReference type="EMBL" id="VVW90007.1"/>
    </source>
</evidence>
<protein>
    <recommendedName>
        <fullName evidence="2">Actin</fullName>
    </recommendedName>
</protein>
<dbReference type="Gene3D" id="3.30.420.40">
    <property type="match status" value="1"/>
</dbReference>